<dbReference type="EMBL" id="JACCBV010000001">
    <property type="protein sequence ID" value="NYE21076.1"/>
    <property type="molecule type" value="Genomic_DNA"/>
</dbReference>
<organism evidence="2 3">
    <name type="scientific">Microbacterium immunditiarum</name>
    <dbReference type="NCBI Taxonomy" id="337480"/>
    <lineage>
        <taxon>Bacteria</taxon>
        <taxon>Bacillati</taxon>
        <taxon>Actinomycetota</taxon>
        <taxon>Actinomycetes</taxon>
        <taxon>Micrococcales</taxon>
        <taxon>Microbacteriaceae</taxon>
        <taxon>Microbacterium</taxon>
    </lineage>
</organism>
<dbReference type="RefSeq" id="WP_343048796.1">
    <property type="nucleotide sequence ID" value="NZ_JACCBV010000001.1"/>
</dbReference>
<feature type="domain" description="DUF559" evidence="1">
    <location>
        <begin position="208"/>
        <end position="270"/>
    </location>
</feature>
<proteinExistence type="predicted"/>
<name>A0A7Y9GR44_9MICO</name>
<dbReference type="GO" id="GO:0004519">
    <property type="term" value="F:endonuclease activity"/>
    <property type="evidence" value="ECO:0007669"/>
    <property type="project" value="UniProtKB-KW"/>
</dbReference>
<keyword evidence="2" id="KW-0255">Endonuclease</keyword>
<evidence type="ECO:0000313" key="3">
    <source>
        <dbReference type="Proteomes" id="UP000576969"/>
    </source>
</evidence>
<dbReference type="InterPro" id="IPR007569">
    <property type="entry name" value="DUF559"/>
</dbReference>
<protein>
    <submittedName>
        <fullName evidence="2">Very-short-patch-repair endonuclease</fullName>
    </submittedName>
</protein>
<dbReference type="AlphaFoldDB" id="A0A7Y9GR44"/>
<keyword evidence="2" id="KW-0378">Hydrolase</keyword>
<accession>A0A7Y9GR44</accession>
<sequence>MRTTTRPARPTLPHLLSTQALIDSGMTRRRLASAAAEGRLIRVRKGRYLRAGTDSVFVRAARLGGRVDCASLVHHIGVFVRDTPHLHIQMDPDASRVPARPDDVVRHWRPTRASSSELATSVVEALVQATRCQEPRAAVATLDSAWHLGLIDEGDLAVIFSALPRRYRVLRQLLDRRSESGPETLVRLILRAIGCRVDVQVQLTHVGRVDFVVDEWLIIECDSGQFHSDWEAQKRDRRRDLAAARLGYSTVRLLAEDVMWHADAVQSALREIIARGPGAHRRAELRRDRAVGAEMTRNPVVLR</sequence>
<dbReference type="SUPFAM" id="SSF52980">
    <property type="entry name" value="Restriction endonuclease-like"/>
    <property type="match status" value="1"/>
</dbReference>
<comment type="caution">
    <text evidence="2">The sequence shown here is derived from an EMBL/GenBank/DDBJ whole genome shotgun (WGS) entry which is preliminary data.</text>
</comment>
<reference evidence="2 3" key="1">
    <citation type="submission" date="2020-07" db="EMBL/GenBank/DDBJ databases">
        <title>Sequencing the genomes of 1000 actinobacteria strains.</title>
        <authorList>
            <person name="Klenk H.-P."/>
        </authorList>
    </citation>
    <scope>NUCLEOTIDE SEQUENCE [LARGE SCALE GENOMIC DNA]</scope>
    <source>
        <strain evidence="2 3">DSM 24662</strain>
    </source>
</reference>
<evidence type="ECO:0000313" key="2">
    <source>
        <dbReference type="EMBL" id="NYE21076.1"/>
    </source>
</evidence>
<dbReference type="Gene3D" id="3.40.960.10">
    <property type="entry name" value="VSR Endonuclease"/>
    <property type="match status" value="1"/>
</dbReference>
<keyword evidence="3" id="KW-1185">Reference proteome</keyword>
<dbReference type="Proteomes" id="UP000576969">
    <property type="component" value="Unassembled WGS sequence"/>
</dbReference>
<dbReference type="Pfam" id="PF04480">
    <property type="entry name" value="DUF559"/>
    <property type="match status" value="1"/>
</dbReference>
<dbReference type="InterPro" id="IPR011335">
    <property type="entry name" value="Restrct_endonuc-II-like"/>
</dbReference>
<keyword evidence="2" id="KW-0540">Nuclease</keyword>
<gene>
    <name evidence="2" type="ORF">BJ991_003104</name>
</gene>
<evidence type="ECO:0000259" key="1">
    <source>
        <dbReference type="Pfam" id="PF04480"/>
    </source>
</evidence>